<dbReference type="GO" id="GO:0042500">
    <property type="term" value="F:aspartic endopeptidase activity, intramembrane cleaving"/>
    <property type="evidence" value="ECO:0007669"/>
    <property type="project" value="InterPro"/>
</dbReference>
<dbReference type="PANTHER" id="PTHR12174:SF75">
    <property type="entry name" value="SIGNAL PEPTIDE PEPTIDASE-LIKE 2"/>
    <property type="match status" value="1"/>
</dbReference>
<dbReference type="EMBL" id="JALJOQ010000189">
    <property type="protein sequence ID" value="KAK9790591.1"/>
    <property type="molecule type" value="Genomic_DNA"/>
</dbReference>
<evidence type="ECO:0000256" key="4">
    <source>
        <dbReference type="ARBA" id="ARBA00022801"/>
    </source>
</evidence>
<dbReference type="GO" id="GO:0033619">
    <property type="term" value="P:membrane protein proteolysis"/>
    <property type="evidence" value="ECO:0007669"/>
    <property type="project" value="TreeGrafter"/>
</dbReference>
<dbReference type="InterPro" id="IPR007369">
    <property type="entry name" value="Peptidase_A22B_SPP"/>
</dbReference>
<dbReference type="GO" id="GO:0005765">
    <property type="term" value="C:lysosomal membrane"/>
    <property type="evidence" value="ECO:0007669"/>
    <property type="project" value="TreeGrafter"/>
</dbReference>
<accession>A0AAW1NN16</accession>
<dbReference type="GO" id="GO:0098554">
    <property type="term" value="C:cytoplasmic side of endoplasmic reticulum membrane"/>
    <property type="evidence" value="ECO:0007669"/>
    <property type="project" value="TreeGrafter"/>
</dbReference>
<evidence type="ECO:0000313" key="9">
    <source>
        <dbReference type="Proteomes" id="UP001465755"/>
    </source>
</evidence>
<feature type="transmembrane region" description="Helical" evidence="7">
    <location>
        <begin position="49"/>
        <end position="76"/>
    </location>
</feature>
<dbReference type="InterPro" id="IPR006639">
    <property type="entry name" value="Preselin/SPP"/>
</dbReference>
<dbReference type="Pfam" id="PF04258">
    <property type="entry name" value="Peptidase_A22B"/>
    <property type="match status" value="1"/>
</dbReference>
<dbReference type="GO" id="GO:0030660">
    <property type="term" value="C:Golgi-associated vesicle membrane"/>
    <property type="evidence" value="ECO:0007669"/>
    <property type="project" value="TreeGrafter"/>
</dbReference>
<evidence type="ECO:0008006" key="10">
    <source>
        <dbReference type="Google" id="ProtNLM"/>
    </source>
</evidence>
<feature type="transmembrane region" description="Helical" evidence="7">
    <location>
        <begin position="12"/>
        <end position="37"/>
    </location>
</feature>
<feature type="transmembrane region" description="Helical" evidence="7">
    <location>
        <begin position="112"/>
        <end position="132"/>
    </location>
</feature>
<dbReference type="GO" id="GO:0098553">
    <property type="term" value="C:lumenal side of endoplasmic reticulum membrane"/>
    <property type="evidence" value="ECO:0007669"/>
    <property type="project" value="TreeGrafter"/>
</dbReference>
<feature type="transmembrane region" description="Helical" evidence="7">
    <location>
        <begin position="82"/>
        <end position="100"/>
    </location>
</feature>
<dbReference type="SMART" id="SM00730">
    <property type="entry name" value="PSN"/>
    <property type="match status" value="1"/>
</dbReference>
<feature type="transmembrane region" description="Helical" evidence="7">
    <location>
        <begin position="207"/>
        <end position="228"/>
    </location>
</feature>
<dbReference type="PANTHER" id="PTHR12174">
    <property type="entry name" value="SIGNAL PEPTIDE PEPTIDASE"/>
    <property type="match status" value="1"/>
</dbReference>
<evidence type="ECO:0000256" key="7">
    <source>
        <dbReference type="SAM" id="Phobius"/>
    </source>
</evidence>
<keyword evidence="6 7" id="KW-0472">Membrane</keyword>
<evidence type="ECO:0000256" key="6">
    <source>
        <dbReference type="ARBA" id="ARBA00023136"/>
    </source>
</evidence>
<protein>
    <recommendedName>
        <fullName evidence="10">Signal peptide peptidase-like 3</fullName>
    </recommendedName>
</protein>
<dbReference type="Proteomes" id="UP001465755">
    <property type="component" value="Unassembled WGS sequence"/>
</dbReference>
<keyword evidence="4" id="KW-0378">Hydrolase</keyword>
<comment type="caution">
    <text evidence="8">The sequence shown here is derived from an EMBL/GenBank/DDBJ whole genome shotgun (WGS) entry which is preliminary data.</text>
</comment>
<sequence length="249" mass="27192">MLLLMFFFLTKAFFLVLVALFCLAAFQAVGVVFAALLDMLAYPRLQRSVNLPCLGTVPLTGLLATAPALVVVLIWAAFQSSTWAWVLQDFMGVALMALILRQCRLPSLKVASILLPLCFLYDVFWVFIQPLLTKGGTSVMIEVASGGAAHERIPMLIIVPSFFGLPGYTMLGFGDIVLPGLLIVYTRLCDCTNALQQSTKLTSWQGYFVPTVCAYAIGLLLTYGALLLDLGGRHGQPALLYLPFWSGQE</sequence>
<evidence type="ECO:0000256" key="1">
    <source>
        <dbReference type="ARBA" id="ARBA00004127"/>
    </source>
</evidence>
<name>A0AAW1NN16_9CHLO</name>
<reference evidence="8 9" key="1">
    <citation type="journal article" date="2024" name="Nat. Commun.">
        <title>Phylogenomics reveals the evolutionary origins of lichenization in chlorophyte algae.</title>
        <authorList>
            <person name="Puginier C."/>
            <person name="Libourel C."/>
            <person name="Otte J."/>
            <person name="Skaloud P."/>
            <person name="Haon M."/>
            <person name="Grisel S."/>
            <person name="Petersen M."/>
            <person name="Berrin J.G."/>
            <person name="Delaux P.M."/>
            <person name="Dal Grande F."/>
            <person name="Keller J."/>
        </authorList>
    </citation>
    <scope>NUCLEOTIDE SEQUENCE [LARGE SCALE GENOMIC DNA]</scope>
    <source>
        <strain evidence="8 9">SAG 2036</strain>
    </source>
</reference>
<organism evidence="8 9">
    <name type="scientific">Symbiochloris irregularis</name>
    <dbReference type="NCBI Taxonomy" id="706552"/>
    <lineage>
        <taxon>Eukaryota</taxon>
        <taxon>Viridiplantae</taxon>
        <taxon>Chlorophyta</taxon>
        <taxon>core chlorophytes</taxon>
        <taxon>Trebouxiophyceae</taxon>
        <taxon>Trebouxiales</taxon>
        <taxon>Trebouxiaceae</taxon>
        <taxon>Symbiochloris</taxon>
    </lineage>
</organism>
<evidence type="ECO:0000256" key="3">
    <source>
        <dbReference type="ARBA" id="ARBA00022692"/>
    </source>
</evidence>
<proteinExistence type="inferred from homology"/>
<evidence type="ECO:0000313" key="8">
    <source>
        <dbReference type="EMBL" id="KAK9790591.1"/>
    </source>
</evidence>
<keyword evidence="3 7" id="KW-0812">Transmembrane</keyword>
<keyword evidence="5 7" id="KW-1133">Transmembrane helix</keyword>
<keyword evidence="9" id="KW-1185">Reference proteome</keyword>
<evidence type="ECO:0000256" key="2">
    <source>
        <dbReference type="ARBA" id="ARBA00006859"/>
    </source>
</evidence>
<evidence type="ECO:0000256" key="5">
    <source>
        <dbReference type="ARBA" id="ARBA00022989"/>
    </source>
</evidence>
<gene>
    <name evidence="8" type="ORF">WJX73_010358</name>
</gene>
<dbReference type="AlphaFoldDB" id="A0AAW1NN16"/>
<feature type="transmembrane region" description="Helical" evidence="7">
    <location>
        <begin position="165"/>
        <end position="186"/>
    </location>
</feature>
<comment type="similarity">
    <text evidence="2">Belongs to the peptidase A22B family.</text>
</comment>
<comment type="subcellular location">
    <subcellularLocation>
        <location evidence="1">Endomembrane system</location>
        <topology evidence="1">Multi-pass membrane protein</topology>
    </subcellularLocation>
</comment>